<keyword evidence="2" id="KW-1185">Reference proteome</keyword>
<dbReference type="Proteomes" id="UP000829196">
    <property type="component" value="Unassembled WGS sequence"/>
</dbReference>
<dbReference type="SMR" id="A0A8T3AUV4"/>
<comment type="caution">
    <text evidence="1">The sequence shown here is derived from an EMBL/GenBank/DDBJ whole genome shotgun (WGS) entry which is preliminary data.</text>
</comment>
<proteinExistence type="predicted"/>
<sequence length="168" mass="19627">MKLIEAGFIREEKYVDWISNIFLVKKKNGQICICINFWISIRHAQKNNFLLQVSKLLVDMFSFTKGSLGFNQIKMTTEDEKHISFRIFIGIFYYTVMPFGLRNPSATYQWVITHVFDELIHQKAKCYVPNTEEINHPTLKKIGGKFVSNWGGCLYYREGASRRSLSVI</sequence>
<dbReference type="Gene3D" id="3.10.10.10">
    <property type="entry name" value="HIV Type 1 Reverse Transcriptase, subunit A, domain 1"/>
    <property type="match status" value="1"/>
</dbReference>
<evidence type="ECO:0000313" key="1">
    <source>
        <dbReference type="EMBL" id="KAI0500406.1"/>
    </source>
</evidence>
<dbReference type="PANTHER" id="PTHR24559">
    <property type="entry name" value="TRANSPOSON TY3-I GAG-POL POLYPROTEIN"/>
    <property type="match status" value="1"/>
</dbReference>
<organism evidence="1 2">
    <name type="scientific">Dendrobium nobile</name>
    <name type="common">Orchid</name>
    <dbReference type="NCBI Taxonomy" id="94219"/>
    <lineage>
        <taxon>Eukaryota</taxon>
        <taxon>Viridiplantae</taxon>
        <taxon>Streptophyta</taxon>
        <taxon>Embryophyta</taxon>
        <taxon>Tracheophyta</taxon>
        <taxon>Spermatophyta</taxon>
        <taxon>Magnoliopsida</taxon>
        <taxon>Liliopsida</taxon>
        <taxon>Asparagales</taxon>
        <taxon>Orchidaceae</taxon>
        <taxon>Epidendroideae</taxon>
        <taxon>Malaxideae</taxon>
        <taxon>Dendrobiinae</taxon>
        <taxon>Dendrobium</taxon>
    </lineage>
</organism>
<evidence type="ECO:0000313" key="2">
    <source>
        <dbReference type="Proteomes" id="UP000829196"/>
    </source>
</evidence>
<protein>
    <submittedName>
        <fullName evidence="1">Uncharacterized protein</fullName>
    </submittedName>
</protein>
<name>A0A8T3AUV4_DENNO</name>
<reference evidence="1" key="1">
    <citation type="journal article" date="2022" name="Front. Genet.">
        <title>Chromosome-Scale Assembly of the Dendrobium nobile Genome Provides Insights Into the Molecular Mechanism of the Biosynthesis of the Medicinal Active Ingredient of Dendrobium.</title>
        <authorList>
            <person name="Xu Q."/>
            <person name="Niu S.-C."/>
            <person name="Li K.-L."/>
            <person name="Zheng P.-J."/>
            <person name="Zhang X.-J."/>
            <person name="Jia Y."/>
            <person name="Liu Y."/>
            <person name="Niu Y.-X."/>
            <person name="Yu L.-H."/>
            <person name="Chen D.-F."/>
            <person name="Zhang G.-Q."/>
        </authorList>
    </citation>
    <scope>NUCLEOTIDE SEQUENCE</scope>
    <source>
        <tissue evidence="1">Leaf</tissue>
    </source>
</reference>
<dbReference type="AlphaFoldDB" id="A0A8T3AUV4"/>
<dbReference type="EMBL" id="JAGYWB010000013">
    <property type="protein sequence ID" value="KAI0500406.1"/>
    <property type="molecule type" value="Genomic_DNA"/>
</dbReference>
<dbReference type="SUPFAM" id="SSF56672">
    <property type="entry name" value="DNA/RNA polymerases"/>
    <property type="match status" value="1"/>
</dbReference>
<dbReference type="PANTHER" id="PTHR24559:SF439">
    <property type="entry name" value="RETROTRANSPOSON, UNCLASSIFIED-LIKE PROTEIN"/>
    <property type="match status" value="1"/>
</dbReference>
<gene>
    <name evidence="1" type="ORF">KFK09_018618</name>
</gene>
<dbReference type="InterPro" id="IPR053134">
    <property type="entry name" value="RNA-dir_DNA_polymerase"/>
</dbReference>
<dbReference type="InterPro" id="IPR043502">
    <property type="entry name" value="DNA/RNA_pol_sf"/>
</dbReference>
<dbReference type="CDD" id="cd01647">
    <property type="entry name" value="RT_LTR"/>
    <property type="match status" value="1"/>
</dbReference>
<accession>A0A8T3AUV4</accession>